<comment type="subcellular location">
    <subcellularLocation>
        <location evidence="1">Cytoplasm</location>
    </subcellularLocation>
</comment>
<evidence type="ECO:0000313" key="13">
    <source>
        <dbReference type="Proteomes" id="UP000007845"/>
    </source>
</evidence>
<evidence type="ECO:0000313" key="12">
    <source>
        <dbReference type="EMBL" id="EGB15554.1"/>
    </source>
</evidence>
<evidence type="ECO:0000256" key="7">
    <source>
        <dbReference type="ARBA" id="ARBA00023163"/>
    </source>
</evidence>
<dbReference type="GO" id="GO:0006355">
    <property type="term" value="P:regulation of DNA-templated transcription"/>
    <property type="evidence" value="ECO:0007669"/>
    <property type="project" value="InterPro"/>
</dbReference>
<dbReference type="Gene3D" id="1.10.10.10">
    <property type="entry name" value="Winged helix-like DNA-binding domain superfamily/Winged helix DNA-binding domain"/>
    <property type="match status" value="1"/>
</dbReference>
<dbReference type="SMART" id="SM00448">
    <property type="entry name" value="REC"/>
    <property type="match status" value="1"/>
</dbReference>
<dbReference type="PROSITE" id="PS50110">
    <property type="entry name" value="RESPONSE_REGULATORY"/>
    <property type="match status" value="1"/>
</dbReference>
<name>F0JBQ1_9BACT</name>
<evidence type="ECO:0000256" key="5">
    <source>
        <dbReference type="ARBA" id="ARBA00023015"/>
    </source>
</evidence>
<keyword evidence="6 9" id="KW-0238">DNA-binding</keyword>
<protein>
    <submittedName>
        <fullName evidence="12">Two component transcriptional regulator, winged helix family</fullName>
    </submittedName>
</protein>
<dbReference type="InterPro" id="IPR036388">
    <property type="entry name" value="WH-like_DNA-bd_sf"/>
</dbReference>
<dbReference type="Pfam" id="PF00486">
    <property type="entry name" value="Trans_reg_C"/>
    <property type="match status" value="1"/>
</dbReference>
<dbReference type="Gene3D" id="6.10.250.690">
    <property type="match status" value="1"/>
</dbReference>
<evidence type="ECO:0000256" key="1">
    <source>
        <dbReference type="ARBA" id="ARBA00004496"/>
    </source>
</evidence>
<dbReference type="OrthoDB" id="368799at2"/>
<dbReference type="eggNOG" id="COG0745">
    <property type="taxonomic scope" value="Bacteria"/>
</dbReference>
<feature type="domain" description="OmpR/PhoB-type" evidence="11">
    <location>
        <begin position="141"/>
        <end position="240"/>
    </location>
</feature>
<dbReference type="Pfam" id="PF00072">
    <property type="entry name" value="Response_reg"/>
    <property type="match status" value="1"/>
</dbReference>
<dbReference type="Gene3D" id="3.40.50.2300">
    <property type="match status" value="1"/>
</dbReference>
<dbReference type="GO" id="GO:0000976">
    <property type="term" value="F:transcription cis-regulatory region binding"/>
    <property type="evidence" value="ECO:0007669"/>
    <property type="project" value="TreeGrafter"/>
</dbReference>
<feature type="modified residue" description="4-aspartylphosphate" evidence="8">
    <location>
        <position position="58"/>
    </location>
</feature>
<keyword evidence="4" id="KW-0902">Two-component regulatory system</keyword>
<dbReference type="SUPFAM" id="SSF46894">
    <property type="entry name" value="C-terminal effector domain of the bipartite response regulators"/>
    <property type="match status" value="1"/>
</dbReference>
<dbReference type="EMBL" id="CP003220">
    <property type="protein sequence ID" value="EGB15554.1"/>
    <property type="molecule type" value="Genomic_DNA"/>
</dbReference>
<dbReference type="InterPro" id="IPR001789">
    <property type="entry name" value="Sig_transdc_resp-reg_receiver"/>
</dbReference>
<dbReference type="InterPro" id="IPR039420">
    <property type="entry name" value="WalR-like"/>
</dbReference>
<dbReference type="Proteomes" id="UP000007845">
    <property type="component" value="Chromosome"/>
</dbReference>
<evidence type="ECO:0000256" key="2">
    <source>
        <dbReference type="ARBA" id="ARBA00022490"/>
    </source>
</evidence>
<sequence>MEAENNTYHVLMIDDDENLCGVVSDFMGAYGLEVQYALDGNDGLQMALSSAFDAILLDMMLPDIDGLTILKQLRAKAPKLPVIIISAQTDVSDKIVGLEMGADDYVPKTFAPRELLARLRAVLRRSRTSAEDMVEEESCDGETVVIHGLMLDSTRMQADLNGKTLDLSTIEFQLLYRMASHPGRVFSRDQLISDIFGREYCIFDRSVDMHISSLRRKLGDSPRTPSYLRTVRGSGYMFMK</sequence>
<feature type="domain" description="Response regulatory" evidence="10">
    <location>
        <begin position="9"/>
        <end position="123"/>
    </location>
</feature>
<evidence type="ECO:0000256" key="3">
    <source>
        <dbReference type="ARBA" id="ARBA00022553"/>
    </source>
</evidence>
<dbReference type="PANTHER" id="PTHR48111:SF39">
    <property type="entry name" value="TRANSCRIPTIONAL REGULATORY PROTEIN CPXR"/>
    <property type="match status" value="1"/>
</dbReference>
<organism evidence="12 13">
    <name type="scientific">Pseudodesulfovibrio mercurii</name>
    <dbReference type="NCBI Taxonomy" id="641491"/>
    <lineage>
        <taxon>Bacteria</taxon>
        <taxon>Pseudomonadati</taxon>
        <taxon>Thermodesulfobacteriota</taxon>
        <taxon>Desulfovibrionia</taxon>
        <taxon>Desulfovibrionales</taxon>
        <taxon>Desulfovibrionaceae</taxon>
    </lineage>
</organism>
<keyword evidence="2" id="KW-0963">Cytoplasm</keyword>
<proteinExistence type="predicted"/>
<dbReference type="PANTHER" id="PTHR48111">
    <property type="entry name" value="REGULATOR OF RPOS"/>
    <property type="match status" value="1"/>
</dbReference>
<evidence type="ECO:0000256" key="6">
    <source>
        <dbReference type="ARBA" id="ARBA00023125"/>
    </source>
</evidence>
<dbReference type="RefSeq" id="WP_014322980.1">
    <property type="nucleotide sequence ID" value="NC_016803.1"/>
</dbReference>
<dbReference type="KEGG" id="ddn:DND132_2350"/>
<dbReference type="InterPro" id="IPR011006">
    <property type="entry name" value="CheY-like_superfamily"/>
</dbReference>
<dbReference type="GO" id="GO:0000156">
    <property type="term" value="F:phosphorelay response regulator activity"/>
    <property type="evidence" value="ECO:0007669"/>
    <property type="project" value="TreeGrafter"/>
</dbReference>
<keyword evidence="7" id="KW-0804">Transcription</keyword>
<feature type="DNA-binding region" description="OmpR/PhoB-type" evidence="9">
    <location>
        <begin position="141"/>
        <end position="240"/>
    </location>
</feature>
<gene>
    <name evidence="12" type="ORF">DND132_2350</name>
</gene>
<dbReference type="STRING" id="641491.DND132_2350"/>
<evidence type="ECO:0000256" key="9">
    <source>
        <dbReference type="PROSITE-ProRule" id="PRU01091"/>
    </source>
</evidence>
<dbReference type="HOGENOM" id="CLU_000445_30_4_7"/>
<evidence type="ECO:0000259" key="11">
    <source>
        <dbReference type="PROSITE" id="PS51755"/>
    </source>
</evidence>
<dbReference type="InterPro" id="IPR016032">
    <property type="entry name" value="Sig_transdc_resp-reg_C-effctor"/>
</dbReference>
<dbReference type="AlphaFoldDB" id="F0JBQ1"/>
<evidence type="ECO:0000256" key="8">
    <source>
        <dbReference type="PROSITE-ProRule" id="PRU00169"/>
    </source>
</evidence>
<evidence type="ECO:0000256" key="4">
    <source>
        <dbReference type="ARBA" id="ARBA00023012"/>
    </source>
</evidence>
<keyword evidence="5" id="KW-0805">Transcription regulation</keyword>
<dbReference type="GO" id="GO:0032993">
    <property type="term" value="C:protein-DNA complex"/>
    <property type="evidence" value="ECO:0007669"/>
    <property type="project" value="TreeGrafter"/>
</dbReference>
<keyword evidence="13" id="KW-1185">Reference proteome</keyword>
<dbReference type="PROSITE" id="PS51755">
    <property type="entry name" value="OMPR_PHOB"/>
    <property type="match status" value="1"/>
</dbReference>
<accession>F0JBQ1</accession>
<dbReference type="SUPFAM" id="SSF52172">
    <property type="entry name" value="CheY-like"/>
    <property type="match status" value="1"/>
</dbReference>
<dbReference type="SMR" id="F0JBQ1"/>
<dbReference type="SMART" id="SM00862">
    <property type="entry name" value="Trans_reg_C"/>
    <property type="match status" value="1"/>
</dbReference>
<dbReference type="CDD" id="cd00383">
    <property type="entry name" value="trans_reg_C"/>
    <property type="match status" value="1"/>
</dbReference>
<evidence type="ECO:0000259" key="10">
    <source>
        <dbReference type="PROSITE" id="PS50110"/>
    </source>
</evidence>
<dbReference type="InterPro" id="IPR001867">
    <property type="entry name" value="OmpR/PhoB-type_DNA-bd"/>
</dbReference>
<reference evidence="12 13" key="1">
    <citation type="journal article" date="2011" name="J. Bacteriol.">
        <title>Genome sequence of the mercury-methylating strain Desulfovibrio desulfuricans ND132.</title>
        <authorList>
            <person name="Brown S.D."/>
            <person name="Gilmour C.C."/>
            <person name="Kucken A.M."/>
            <person name="Wall J.D."/>
            <person name="Elias D.A."/>
            <person name="Brandt C.C."/>
            <person name="Podar M."/>
            <person name="Chertkov O."/>
            <person name="Held B."/>
            <person name="Bruce D.C."/>
            <person name="Detter J.C."/>
            <person name="Tapia R."/>
            <person name="Han C.S."/>
            <person name="Goodwin L.A."/>
            <person name="Cheng J.F."/>
            <person name="Pitluck S."/>
            <person name="Woyke T."/>
            <person name="Mikhailova N."/>
            <person name="Ivanova N.N."/>
            <person name="Han J."/>
            <person name="Lucas S."/>
            <person name="Lapidus A.L."/>
            <person name="Land M.L."/>
            <person name="Hauser L.J."/>
            <person name="Palumbo A.V."/>
        </authorList>
    </citation>
    <scope>NUCLEOTIDE SEQUENCE [LARGE SCALE GENOMIC DNA]</scope>
    <source>
        <strain evidence="12 13">ND132</strain>
    </source>
</reference>
<keyword evidence="3 8" id="KW-0597">Phosphoprotein</keyword>
<dbReference type="GO" id="GO:0005829">
    <property type="term" value="C:cytosol"/>
    <property type="evidence" value="ECO:0007669"/>
    <property type="project" value="TreeGrafter"/>
</dbReference>